<feature type="binding site" evidence="12">
    <location>
        <position position="40"/>
    </location>
    <ligand>
        <name>ATP</name>
        <dbReference type="ChEBI" id="CHEBI:30616"/>
    </ligand>
</feature>
<dbReference type="PANTHER" id="PTHR24346:SF110">
    <property type="entry name" value="NON-SPECIFIC SERINE_THREONINE PROTEIN KINASE"/>
    <property type="match status" value="1"/>
</dbReference>
<dbReference type="FunFam" id="3.30.200.20:FF:000236">
    <property type="entry name" value="Non-specific serine/threonine protein kinase"/>
    <property type="match status" value="1"/>
</dbReference>
<dbReference type="InterPro" id="IPR008271">
    <property type="entry name" value="Ser/Thr_kinase_AS"/>
</dbReference>
<dbReference type="Gene3D" id="3.30.310.80">
    <property type="entry name" value="Kinase associated domain 1, KA1"/>
    <property type="match status" value="1"/>
</dbReference>
<dbReference type="CDD" id="cd14079">
    <property type="entry name" value="STKc_AMPK_alpha"/>
    <property type="match status" value="1"/>
</dbReference>
<name>A0A0L0SJL8_ALLM3</name>
<dbReference type="EMBL" id="GG745340">
    <property type="protein sequence ID" value="KNE62677.1"/>
    <property type="molecule type" value="Genomic_DNA"/>
</dbReference>
<dbReference type="SMART" id="SM00220">
    <property type="entry name" value="S_TKc"/>
    <property type="match status" value="1"/>
</dbReference>
<keyword evidence="16" id="KW-1185">Reference proteome</keyword>
<dbReference type="AlphaFoldDB" id="A0A0L0SJL8"/>
<dbReference type="InterPro" id="IPR017441">
    <property type="entry name" value="Protein_kinase_ATP_BS"/>
</dbReference>
<evidence type="ECO:0000256" key="5">
    <source>
        <dbReference type="ARBA" id="ARBA00022527"/>
    </source>
</evidence>
<protein>
    <recommendedName>
        <fullName evidence="3">non-specific serine/threonine protein kinase</fullName>
        <ecNumber evidence="3">2.7.11.1</ecNumber>
    </recommendedName>
</protein>
<proteinExistence type="inferred from homology"/>
<dbReference type="InterPro" id="IPR011009">
    <property type="entry name" value="Kinase-like_dom_sf"/>
</dbReference>
<dbReference type="InterPro" id="IPR028375">
    <property type="entry name" value="KA1/Ssp2_C"/>
</dbReference>
<dbReference type="GO" id="GO:0035556">
    <property type="term" value="P:intracellular signal transduction"/>
    <property type="evidence" value="ECO:0007669"/>
    <property type="project" value="TreeGrafter"/>
</dbReference>
<dbReference type="InterPro" id="IPR032270">
    <property type="entry name" value="AMPK_C"/>
</dbReference>
<evidence type="ECO:0000256" key="13">
    <source>
        <dbReference type="SAM" id="MobiDB-lite"/>
    </source>
</evidence>
<sequence length="615" mass="66539">MASIRARIGHYEVIETLGTGSFGKVKLATHVLTGHHVALKFINKLKMQKDNMQSRVEREIAYLKFLRHPHIIKLYEVLHTPTDLVMVLEYAGGDELFHYIAERGRMAEDEARRFFQQLVAAVEYCHRHRIAHRDLKPENLLLDARKNLKIADFGLSNTLRDGDFLQTSCGSPNYAAPEVISGKLYAGPEVDVWSCGVVLYVMLVGRLPFETSTFPALFQKINGGVFAIPPYLSADARSLLQQMLVVDPLQRITLDGVRQHPFFTKNLPAYLNPLPPLRASALHADDDDDPVRLDPDAVAELAAKLALPRETVLAQLLDSFAHAPSTAPGAAGNPLDGDDEPMAPLRVAYALCVDNRFLWSGRRLENALRDVHWSASPPPSALPSSGGAAGRSSPAPPAWANSTSAAAALPAPPVPYTDADLGHATVFVRPAIPLPAVASPGGSTSITPPATPFKKSRSKWHVGIRSRSHPLDVMHELYKALAAVGFDWKVVGPYALRARTHALKLDIQLFKVEAAYYLVDFKLVVPDPTTCAVPAVIGSPPTPPANAARDVLALATPPPASVAAAHAKASRAAGRRRTSALGIVRPLAADEQVVVNVFGFLDAAVRIITELARSG</sequence>
<dbReference type="PROSITE" id="PS00108">
    <property type="entry name" value="PROTEIN_KINASE_ST"/>
    <property type="match status" value="1"/>
</dbReference>
<evidence type="ECO:0000256" key="3">
    <source>
        <dbReference type="ARBA" id="ARBA00012513"/>
    </source>
</evidence>
<dbReference type="Pfam" id="PF00069">
    <property type="entry name" value="Pkinase"/>
    <property type="match status" value="1"/>
</dbReference>
<dbReference type="GO" id="GO:0004674">
    <property type="term" value="F:protein serine/threonine kinase activity"/>
    <property type="evidence" value="ECO:0007669"/>
    <property type="project" value="UniProtKB-KW"/>
</dbReference>
<dbReference type="GO" id="GO:0106310">
    <property type="term" value="F:protein serine kinase activity"/>
    <property type="evidence" value="ECO:0007669"/>
    <property type="project" value="RHEA"/>
</dbReference>
<dbReference type="Pfam" id="PF16579">
    <property type="entry name" value="AdenylateSensor"/>
    <property type="match status" value="1"/>
</dbReference>
<reference evidence="16" key="2">
    <citation type="submission" date="2009-11" db="EMBL/GenBank/DDBJ databases">
        <title>The Genome Sequence of Allomyces macrogynus strain ATCC 38327.</title>
        <authorList>
            <consortium name="The Broad Institute Genome Sequencing Platform"/>
            <person name="Russ C."/>
            <person name="Cuomo C."/>
            <person name="Shea T."/>
            <person name="Young S.K."/>
            <person name="Zeng Q."/>
            <person name="Koehrsen M."/>
            <person name="Haas B."/>
            <person name="Borodovsky M."/>
            <person name="Guigo R."/>
            <person name="Alvarado L."/>
            <person name="Berlin A."/>
            <person name="Borenstein D."/>
            <person name="Chen Z."/>
            <person name="Engels R."/>
            <person name="Freedman E."/>
            <person name="Gellesch M."/>
            <person name="Goldberg J."/>
            <person name="Griggs A."/>
            <person name="Gujja S."/>
            <person name="Heiman D."/>
            <person name="Hepburn T."/>
            <person name="Howarth C."/>
            <person name="Jen D."/>
            <person name="Larson L."/>
            <person name="Lewis B."/>
            <person name="Mehta T."/>
            <person name="Park D."/>
            <person name="Pearson M."/>
            <person name="Roberts A."/>
            <person name="Saif S."/>
            <person name="Shenoy N."/>
            <person name="Sisk P."/>
            <person name="Stolte C."/>
            <person name="Sykes S."/>
            <person name="Walk T."/>
            <person name="White J."/>
            <person name="Yandava C."/>
            <person name="Burger G."/>
            <person name="Gray M.W."/>
            <person name="Holland P.W.H."/>
            <person name="King N."/>
            <person name="Lang F.B.F."/>
            <person name="Roger A.J."/>
            <person name="Ruiz-Trillo I."/>
            <person name="Lander E."/>
            <person name="Nusbaum C."/>
        </authorList>
    </citation>
    <scope>NUCLEOTIDE SEQUENCE [LARGE SCALE GENOMIC DNA]</scope>
    <source>
        <strain evidence="16">ATCC 38327</strain>
    </source>
</reference>
<dbReference type="EC" id="2.7.11.1" evidence="3"/>
<dbReference type="OrthoDB" id="193931at2759"/>
<dbReference type="Gene3D" id="1.10.510.10">
    <property type="entry name" value="Transferase(Phosphotransferase) domain 1"/>
    <property type="match status" value="1"/>
</dbReference>
<dbReference type="PROSITE" id="PS00107">
    <property type="entry name" value="PROTEIN_KINASE_ATP"/>
    <property type="match status" value="1"/>
</dbReference>
<dbReference type="GO" id="GO:0005524">
    <property type="term" value="F:ATP binding"/>
    <property type="evidence" value="ECO:0007669"/>
    <property type="project" value="UniProtKB-UniRule"/>
</dbReference>
<evidence type="ECO:0000256" key="12">
    <source>
        <dbReference type="PROSITE-ProRule" id="PRU10141"/>
    </source>
</evidence>
<dbReference type="eggNOG" id="KOG0583">
    <property type="taxonomic scope" value="Eukaryota"/>
</dbReference>
<feature type="domain" description="Protein kinase" evidence="14">
    <location>
        <begin position="11"/>
        <end position="263"/>
    </location>
</feature>
<feature type="region of interest" description="Disordered" evidence="13">
    <location>
        <begin position="439"/>
        <end position="458"/>
    </location>
</feature>
<evidence type="ECO:0000256" key="8">
    <source>
        <dbReference type="ARBA" id="ARBA00022777"/>
    </source>
</evidence>
<dbReference type="GO" id="GO:0005737">
    <property type="term" value="C:cytoplasm"/>
    <property type="evidence" value="ECO:0007669"/>
    <property type="project" value="UniProtKB-SubCell"/>
</dbReference>
<comment type="subcellular location">
    <subcellularLocation>
        <location evidence="1">Cytoplasm</location>
    </subcellularLocation>
</comment>
<evidence type="ECO:0000256" key="1">
    <source>
        <dbReference type="ARBA" id="ARBA00004496"/>
    </source>
</evidence>
<dbReference type="PANTHER" id="PTHR24346">
    <property type="entry name" value="MAP/MICROTUBULE AFFINITY-REGULATING KINASE"/>
    <property type="match status" value="1"/>
</dbReference>
<feature type="region of interest" description="Disordered" evidence="13">
    <location>
        <begin position="373"/>
        <end position="401"/>
    </location>
</feature>
<keyword evidence="8 15" id="KW-0418">Kinase</keyword>
<dbReference type="InterPro" id="IPR000719">
    <property type="entry name" value="Prot_kinase_dom"/>
</dbReference>
<dbReference type="PROSITE" id="PS50011">
    <property type="entry name" value="PROTEIN_KINASE_DOM"/>
    <property type="match status" value="1"/>
</dbReference>
<accession>A0A0L0SJL8</accession>
<evidence type="ECO:0000256" key="11">
    <source>
        <dbReference type="ARBA" id="ARBA00048679"/>
    </source>
</evidence>
<comment type="catalytic activity">
    <reaction evidence="10">
        <text>L-threonyl-[protein] + ATP = O-phospho-L-threonyl-[protein] + ADP + H(+)</text>
        <dbReference type="Rhea" id="RHEA:46608"/>
        <dbReference type="Rhea" id="RHEA-COMP:11060"/>
        <dbReference type="Rhea" id="RHEA-COMP:11605"/>
        <dbReference type="ChEBI" id="CHEBI:15378"/>
        <dbReference type="ChEBI" id="CHEBI:30013"/>
        <dbReference type="ChEBI" id="CHEBI:30616"/>
        <dbReference type="ChEBI" id="CHEBI:61977"/>
        <dbReference type="ChEBI" id="CHEBI:456216"/>
        <dbReference type="EC" id="2.7.11.1"/>
    </reaction>
</comment>
<dbReference type="FunFam" id="1.10.510.10:FF:001222">
    <property type="entry name" value="Serine/threonine-protein kinase ppk25"/>
    <property type="match status" value="1"/>
</dbReference>
<evidence type="ECO:0000256" key="7">
    <source>
        <dbReference type="ARBA" id="ARBA00022741"/>
    </source>
</evidence>
<evidence type="ECO:0000313" key="16">
    <source>
        <dbReference type="Proteomes" id="UP000054350"/>
    </source>
</evidence>
<dbReference type="STRING" id="578462.A0A0L0SJL8"/>
<evidence type="ECO:0000256" key="6">
    <source>
        <dbReference type="ARBA" id="ARBA00022679"/>
    </source>
</evidence>
<evidence type="ECO:0000259" key="14">
    <source>
        <dbReference type="PROSITE" id="PS50011"/>
    </source>
</evidence>
<dbReference type="CDD" id="cd12122">
    <property type="entry name" value="AMPKA_C"/>
    <property type="match status" value="1"/>
</dbReference>
<dbReference type="SUPFAM" id="SSF56112">
    <property type="entry name" value="Protein kinase-like (PK-like)"/>
    <property type="match status" value="1"/>
</dbReference>
<gene>
    <name evidence="15" type="ORF">AMAG_07870</name>
</gene>
<evidence type="ECO:0000313" key="15">
    <source>
        <dbReference type="EMBL" id="KNE62677.1"/>
    </source>
</evidence>
<dbReference type="Proteomes" id="UP000054350">
    <property type="component" value="Unassembled WGS sequence"/>
</dbReference>
<feature type="compositionally biased region" description="Low complexity" evidence="13">
    <location>
        <begin position="382"/>
        <end position="401"/>
    </location>
</feature>
<dbReference type="SUPFAM" id="SSF103243">
    <property type="entry name" value="KA1-like"/>
    <property type="match status" value="1"/>
</dbReference>
<keyword evidence="6" id="KW-0808">Transferase</keyword>
<keyword evidence="9 12" id="KW-0067">ATP-binding</keyword>
<keyword evidence="4" id="KW-0963">Cytoplasm</keyword>
<evidence type="ECO:0000256" key="10">
    <source>
        <dbReference type="ARBA" id="ARBA00047899"/>
    </source>
</evidence>
<evidence type="ECO:0000256" key="4">
    <source>
        <dbReference type="ARBA" id="ARBA00022490"/>
    </source>
</evidence>
<comment type="similarity">
    <text evidence="2">Belongs to the protein kinase superfamily. CAMK Ser/Thr protein kinase family. SNF1 subfamily.</text>
</comment>
<keyword evidence="7 12" id="KW-0547">Nucleotide-binding</keyword>
<evidence type="ECO:0000256" key="2">
    <source>
        <dbReference type="ARBA" id="ARBA00006234"/>
    </source>
</evidence>
<reference evidence="15 16" key="1">
    <citation type="submission" date="2009-11" db="EMBL/GenBank/DDBJ databases">
        <title>Annotation of Allomyces macrogynus ATCC 38327.</title>
        <authorList>
            <consortium name="The Broad Institute Genome Sequencing Platform"/>
            <person name="Russ C."/>
            <person name="Cuomo C."/>
            <person name="Burger G."/>
            <person name="Gray M.W."/>
            <person name="Holland P.W.H."/>
            <person name="King N."/>
            <person name="Lang F.B.F."/>
            <person name="Roger A.J."/>
            <person name="Ruiz-Trillo I."/>
            <person name="Young S.K."/>
            <person name="Zeng Q."/>
            <person name="Gargeya S."/>
            <person name="Fitzgerald M."/>
            <person name="Haas B."/>
            <person name="Abouelleil A."/>
            <person name="Alvarado L."/>
            <person name="Arachchi H.M."/>
            <person name="Berlin A."/>
            <person name="Chapman S.B."/>
            <person name="Gearin G."/>
            <person name="Goldberg J."/>
            <person name="Griggs A."/>
            <person name="Gujja S."/>
            <person name="Hansen M."/>
            <person name="Heiman D."/>
            <person name="Howarth C."/>
            <person name="Larimer J."/>
            <person name="Lui A."/>
            <person name="MacDonald P.J.P."/>
            <person name="McCowen C."/>
            <person name="Montmayeur A."/>
            <person name="Murphy C."/>
            <person name="Neiman D."/>
            <person name="Pearson M."/>
            <person name="Priest M."/>
            <person name="Roberts A."/>
            <person name="Saif S."/>
            <person name="Shea T."/>
            <person name="Sisk P."/>
            <person name="Stolte C."/>
            <person name="Sykes S."/>
            <person name="Wortman J."/>
            <person name="Nusbaum C."/>
            <person name="Birren B."/>
        </authorList>
    </citation>
    <scope>NUCLEOTIDE SEQUENCE [LARGE SCALE GENOMIC DNA]</scope>
    <source>
        <strain evidence="15 16">ATCC 38327</strain>
    </source>
</reference>
<keyword evidence="5" id="KW-0723">Serine/threonine-protein kinase</keyword>
<comment type="catalytic activity">
    <reaction evidence="11">
        <text>L-seryl-[protein] + ATP = O-phospho-L-seryl-[protein] + ADP + H(+)</text>
        <dbReference type="Rhea" id="RHEA:17989"/>
        <dbReference type="Rhea" id="RHEA-COMP:9863"/>
        <dbReference type="Rhea" id="RHEA-COMP:11604"/>
        <dbReference type="ChEBI" id="CHEBI:15378"/>
        <dbReference type="ChEBI" id="CHEBI:29999"/>
        <dbReference type="ChEBI" id="CHEBI:30616"/>
        <dbReference type="ChEBI" id="CHEBI:83421"/>
        <dbReference type="ChEBI" id="CHEBI:456216"/>
        <dbReference type="EC" id="2.7.11.1"/>
    </reaction>
</comment>
<organism evidence="15 16">
    <name type="scientific">Allomyces macrogynus (strain ATCC 38327)</name>
    <name type="common">Allomyces javanicus var. macrogynus</name>
    <dbReference type="NCBI Taxonomy" id="578462"/>
    <lineage>
        <taxon>Eukaryota</taxon>
        <taxon>Fungi</taxon>
        <taxon>Fungi incertae sedis</taxon>
        <taxon>Blastocladiomycota</taxon>
        <taxon>Blastocladiomycetes</taxon>
        <taxon>Blastocladiales</taxon>
        <taxon>Blastocladiaceae</taxon>
        <taxon>Allomyces</taxon>
    </lineage>
</organism>
<evidence type="ECO:0000256" key="9">
    <source>
        <dbReference type="ARBA" id="ARBA00022840"/>
    </source>
</evidence>
<dbReference type="VEuPathDB" id="FungiDB:AMAG_07870"/>